<evidence type="ECO:0000256" key="2">
    <source>
        <dbReference type="ARBA" id="ARBA00007783"/>
    </source>
</evidence>
<comment type="subcellular location">
    <subcellularLocation>
        <location evidence="1">Cell membrane</location>
        <topology evidence="1">Multi-pass membrane protein</topology>
    </subcellularLocation>
</comment>
<dbReference type="PROSITE" id="PS51012">
    <property type="entry name" value="ABC_TM2"/>
    <property type="match status" value="1"/>
</dbReference>
<dbReference type="InterPro" id="IPR047817">
    <property type="entry name" value="ABC2_TM_bact-type"/>
</dbReference>
<evidence type="ECO:0000313" key="11">
    <source>
        <dbReference type="Proteomes" id="UP000465601"/>
    </source>
</evidence>
<dbReference type="Pfam" id="PF12698">
    <property type="entry name" value="ABC2_membrane_3"/>
    <property type="match status" value="1"/>
</dbReference>
<feature type="transmembrane region" description="Helical" evidence="8">
    <location>
        <begin position="308"/>
        <end position="326"/>
    </location>
</feature>
<name>A0A833MA61_9FIRM</name>
<reference evidence="10 11" key="1">
    <citation type="submission" date="2019-10" db="EMBL/GenBank/DDBJ databases">
        <title>Alkaliphilus serpentinus sp. nov. and Alkaliphilus pronyensis sp. nov., two novel anaerobic alkaliphilic species isolated from the serpentinized-hosted hydrothermal field of the Prony Bay (New Caledonia).</title>
        <authorList>
            <person name="Postec A."/>
        </authorList>
    </citation>
    <scope>NUCLEOTIDE SEQUENCE [LARGE SCALE GENOMIC DNA]</scope>
    <source>
        <strain evidence="10 11">LacT</strain>
    </source>
</reference>
<feature type="domain" description="ABC transmembrane type-2" evidence="9">
    <location>
        <begin position="106"/>
        <end position="332"/>
    </location>
</feature>
<gene>
    <name evidence="10" type="ORF">F8153_04840</name>
</gene>
<evidence type="ECO:0000256" key="1">
    <source>
        <dbReference type="ARBA" id="ARBA00004651"/>
    </source>
</evidence>
<evidence type="ECO:0000256" key="3">
    <source>
        <dbReference type="ARBA" id="ARBA00022448"/>
    </source>
</evidence>
<dbReference type="EMBL" id="WBZB01000013">
    <property type="protein sequence ID" value="KAB3531505.1"/>
    <property type="molecule type" value="Genomic_DNA"/>
</dbReference>
<evidence type="ECO:0000256" key="5">
    <source>
        <dbReference type="ARBA" id="ARBA00022692"/>
    </source>
</evidence>
<proteinExistence type="inferred from homology"/>
<dbReference type="InterPro" id="IPR013525">
    <property type="entry name" value="ABC2_TM"/>
</dbReference>
<feature type="transmembrane region" description="Helical" evidence="8">
    <location>
        <begin position="185"/>
        <end position="211"/>
    </location>
</feature>
<dbReference type="OrthoDB" id="266913at2"/>
<keyword evidence="3" id="KW-0813">Transport</keyword>
<organism evidence="10 11">
    <name type="scientific">Alkaliphilus serpentinus</name>
    <dbReference type="NCBI Taxonomy" id="1482731"/>
    <lineage>
        <taxon>Bacteria</taxon>
        <taxon>Bacillati</taxon>
        <taxon>Bacillota</taxon>
        <taxon>Clostridia</taxon>
        <taxon>Peptostreptococcales</taxon>
        <taxon>Natronincolaceae</taxon>
        <taxon>Alkaliphilus</taxon>
    </lineage>
</organism>
<dbReference type="GO" id="GO:0140359">
    <property type="term" value="F:ABC-type transporter activity"/>
    <property type="evidence" value="ECO:0007669"/>
    <property type="project" value="InterPro"/>
</dbReference>
<dbReference type="Proteomes" id="UP000465601">
    <property type="component" value="Unassembled WGS sequence"/>
</dbReference>
<evidence type="ECO:0000259" key="9">
    <source>
        <dbReference type="PROSITE" id="PS51012"/>
    </source>
</evidence>
<protein>
    <submittedName>
        <fullName evidence="10">ABC transporter permease</fullName>
    </submittedName>
</protein>
<sequence>MDSLKISNNVFKRLLKEPSSLLYLLIFPILAAVLAMAMTRQPIIRIGFIEPGLSKEVIGIVENSDQYIGVKIEEENIEEALNDKTVNYVIAANTEENNNHNRIKIYSLKKDDGLAQLRSTLEGVIKGEVINAQVENPVNEGRMVLGFSTMFILMFMGAVTGNILEDRRMKTLMRIYTSPLGRINISLGYLMSFLTLGGLQVLTYILITRYIMKIEYHIPLIELFFIVGVFLITATGISIGLAGFVRDSQRYSVLNTFITVPTCLLGGSFFPVEFLPDSLKVLSNFIPQKWFMEVYDKLAEGASIVEHLSSLGILLMFGVVFFTLGIKTINPSLEEI</sequence>
<keyword evidence="7 8" id="KW-0472">Membrane</keyword>
<feature type="transmembrane region" description="Helical" evidence="8">
    <location>
        <begin position="223"/>
        <end position="245"/>
    </location>
</feature>
<evidence type="ECO:0000313" key="10">
    <source>
        <dbReference type="EMBL" id="KAB3531505.1"/>
    </source>
</evidence>
<dbReference type="InterPro" id="IPR051449">
    <property type="entry name" value="ABC-2_transporter_component"/>
</dbReference>
<evidence type="ECO:0000256" key="6">
    <source>
        <dbReference type="ARBA" id="ARBA00022989"/>
    </source>
</evidence>
<comment type="caution">
    <text evidence="10">The sequence shown here is derived from an EMBL/GenBank/DDBJ whole genome shotgun (WGS) entry which is preliminary data.</text>
</comment>
<keyword evidence="5 8" id="KW-0812">Transmembrane</keyword>
<evidence type="ECO:0000256" key="7">
    <source>
        <dbReference type="ARBA" id="ARBA00023136"/>
    </source>
</evidence>
<evidence type="ECO:0000256" key="4">
    <source>
        <dbReference type="ARBA" id="ARBA00022475"/>
    </source>
</evidence>
<dbReference type="PANTHER" id="PTHR30294">
    <property type="entry name" value="MEMBRANE COMPONENT OF ABC TRANSPORTER YHHJ-RELATED"/>
    <property type="match status" value="1"/>
</dbReference>
<dbReference type="GO" id="GO:0005886">
    <property type="term" value="C:plasma membrane"/>
    <property type="evidence" value="ECO:0007669"/>
    <property type="project" value="UniProtKB-SubCell"/>
</dbReference>
<feature type="transmembrane region" description="Helical" evidence="8">
    <location>
        <begin position="21"/>
        <end position="38"/>
    </location>
</feature>
<keyword evidence="11" id="KW-1185">Reference proteome</keyword>
<keyword evidence="4" id="KW-1003">Cell membrane</keyword>
<accession>A0A833MA61</accession>
<dbReference type="PANTHER" id="PTHR30294:SF45">
    <property type="entry name" value="LINEARMYCIN RESISTANCE PERMEASE PROTEIN LNRN"/>
    <property type="match status" value="1"/>
</dbReference>
<feature type="transmembrane region" description="Helical" evidence="8">
    <location>
        <begin position="252"/>
        <end position="272"/>
    </location>
</feature>
<dbReference type="RefSeq" id="WP_151865233.1">
    <property type="nucleotide sequence ID" value="NZ_WBZB01000013.1"/>
</dbReference>
<dbReference type="AlphaFoldDB" id="A0A833MA61"/>
<evidence type="ECO:0000256" key="8">
    <source>
        <dbReference type="SAM" id="Phobius"/>
    </source>
</evidence>
<comment type="similarity">
    <text evidence="2">Belongs to the ABC-2 integral membrane protein family.</text>
</comment>
<keyword evidence="6 8" id="KW-1133">Transmembrane helix</keyword>
<feature type="transmembrane region" description="Helical" evidence="8">
    <location>
        <begin position="143"/>
        <end position="164"/>
    </location>
</feature>